<keyword evidence="3" id="KW-1185">Reference proteome</keyword>
<sequence>MRRCMMHSSSEQSGPSKWGRRYSPRDIFVEGKRKSSSMKVTWSKANILVKEGSLKTNIFEGFVENGCSDWDCT</sequence>
<proteinExistence type="predicted"/>
<accession>A0A835VHZ3</accession>
<dbReference type="OrthoDB" id="676979at2759"/>
<comment type="caution">
    <text evidence="2">The sequence shown here is derived from an EMBL/GenBank/DDBJ whole genome shotgun (WGS) entry which is preliminary data.</text>
</comment>
<evidence type="ECO:0000256" key="1">
    <source>
        <dbReference type="SAM" id="MobiDB-lite"/>
    </source>
</evidence>
<evidence type="ECO:0000313" key="2">
    <source>
        <dbReference type="EMBL" id="KAG0497753.1"/>
    </source>
</evidence>
<evidence type="ECO:0000313" key="3">
    <source>
        <dbReference type="Proteomes" id="UP000636800"/>
    </source>
</evidence>
<dbReference type="Proteomes" id="UP000636800">
    <property type="component" value="Chromosome 1"/>
</dbReference>
<gene>
    <name evidence="2" type="ORF">HPP92_002444</name>
</gene>
<dbReference type="AlphaFoldDB" id="A0A835VHZ3"/>
<dbReference type="EMBL" id="JADCNL010000001">
    <property type="protein sequence ID" value="KAG0497753.1"/>
    <property type="molecule type" value="Genomic_DNA"/>
</dbReference>
<name>A0A835VHZ3_VANPL</name>
<reference evidence="2 3" key="1">
    <citation type="journal article" date="2020" name="Nat. Food">
        <title>A phased Vanilla planifolia genome enables genetic improvement of flavour and production.</title>
        <authorList>
            <person name="Hasing T."/>
            <person name="Tang H."/>
            <person name="Brym M."/>
            <person name="Khazi F."/>
            <person name="Huang T."/>
            <person name="Chambers A.H."/>
        </authorList>
    </citation>
    <scope>NUCLEOTIDE SEQUENCE [LARGE SCALE GENOMIC DNA]</scope>
    <source>
        <tissue evidence="2">Leaf</tissue>
    </source>
</reference>
<protein>
    <submittedName>
        <fullName evidence="2">Uncharacterized protein</fullName>
    </submittedName>
</protein>
<organism evidence="2 3">
    <name type="scientific">Vanilla planifolia</name>
    <name type="common">Vanilla</name>
    <dbReference type="NCBI Taxonomy" id="51239"/>
    <lineage>
        <taxon>Eukaryota</taxon>
        <taxon>Viridiplantae</taxon>
        <taxon>Streptophyta</taxon>
        <taxon>Embryophyta</taxon>
        <taxon>Tracheophyta</taxon>
        <taxon>Spermatophyta</taxon>
        <taxon>Magnoliopsida</taxon>
        <taxon>Liliopsida</taxon>
        <taxon>Asparagales</taxon>
        <taxon>Orchidaceae</taxon>
        <taxon>Vanilloideae</taxon>
        <taxon>Vanilleae</taxon>
        <taxon>Vanilla</taxon>
    </lineage>
</organism>
<feature type="region of interest" description="Disordered" evidence="1">
    <location>
        <begin position="1"/>
        <end position="22"/>
    </location>
</feature>